<dbReference type="FunFam" id="1.10.10.1210:FF:000001">
    <property type="entry name" value="melanoma-associated antigen D1"/>
    <property type="match status" value="1"/>
</dbReference>
<feature type="compositionally biased region" description="Basic residues" evidence="2">
    <location>
        <begin position="1"/>
        <end position="17"/>
    </location>
</feature>
<dbReference type="GeneTree" id="ENSGT00940000163797"/>
<dbReference type="Pfam" id="PF01454">
    <property type="entry name" value="MAGE"/>
    <property type="match status" value="1"/>
</dbReference>
<dbReference type="AlphaFoldDB" id="H0VVU4"/>
<organism evidence="4 5">
    <name type="scientific">Cavia porcellus</name>
    <name type="common">Guinea pig</name>
    <dbReference type="NCBI Taxonomy" id="10141"/>
    <lineage>
        <taxon>Eukaryota</taxon>
        <taxon>Metazoa</taxon>
        <taxon>Chordata</taxon>
        <taxon>Craniata</taxon>
        <taxon>Vertebrata</taxon>
        <taxon>Euteleostomi</taxon>
        <taxon>Mammalia</taxon>
        <taxon>Eutheria</taxon>
        <taxon>Euarchontoglires</taxon>
        <taxon>Glires</taxon>
        <taxon>Rodentia</taxon>
        <taxon>Hystricomorpha</taxon>
        <taxon>Caviidae</taxon>
        <taxon>Cavia</taxon>
    </lineage>
</organism>
<sequence>MPRGQKSKHRAREKRRQAREEPTPSTSLHSLDNPEDSNEDPTSQVEEMLKDLQLTTKDYQEDSVDERVAILVHYLLYKYQIKEPVTKVEILKNVSQISKNQFVEVLKKASEHLELIFGLDVKEVDPYKNIYVLVNKLDLDQVAEVDDHGSVPTTGLLMTILGVIFTKGNRATEEQIWEVLNMMGIYAGSLHFFFGDAKKLITKDLVKEKYLQYQQVPNSNPPRYEFTWGPRAHAETSKMEVLEFLAKIHNCPPSVFTACYAEALKDQEERAQARAASRARLAAVANLRSRVSSSS</sequence>
<dbReference type="FunFam" id="1.10.10.1200:FF:000007">
    <property type="entry name" value="Melanoma-associated antigen C2"/>
    <property type="match status" value="1"/>
</dbReference>
<accession>H0VVU4</accession>
<dbReference type="Gene3D" id="1.10.10.1200">
    <property type="entry name" value="MAGE homology domain, winged helix WH1 motif"/>
    <property type="match status" value="1"/>
</dbReference>
<dbReference type="STRING" id="10141.ENSCPOP00000014821"/>
<dbReference type="VEuPathDB" id="HostDB:ENSCPOG00000024711"/>
<dbReference type="SMART" id="SM01373">
    <property type="entry name" value="MAGE"/>
    <property type="match status" value="1"/>
</dbReference>
<dbReference type="GO" id="GO:0000122">
    <property type="term" value="P:negative regulation of transcription by RNA polymerase II"/>
    <property type="evidence" value="ECO:0007669"/>
    <property type="project" value="TreeGrafter"/>
</dbReference>
<dbReference type="HOGENOM" id="CLU_039582_1_0_1"/>
<dbReference type="InterPro" id="IPR041898">
    <property type="entry name" value="MAGE_WH1"/>
</dbReference>
<evidence type="ECO:0000313" key="4">
    <source>
        <dbReference type="Ensembl" id="ENSCPOP00000014821.2"/>
    </source>
</evidence>
<dbReference type="Gene3D" id="1.10.10.1210">
    <property type="entry name" value="MAGE homology domain, winged helix WH2 motif"/>
    <property type="match status" value="1"/>
</dbReference>
<reference evidence="4" key="2">
    <citation type="submission" date="2025-08" db="UniProtKB">
        <authorList>
            <consortium name="Ensembl"/>
        </authorList>
    </citation>
    <scope>IDENTIFICATION</scope>
    <source>
        <strain evidence="4">2N</strain>
    </source>
</reference>
<reference evidence="5" key="1">
    <citation type="journal article" date="2011" name="Nature">
        <title>A high-resolution map of human evolutionary constraint using 29 mammals.</title>
        <authorList>
            <person name="Lindblad-Toh K."/>
            <person name="Garber M."/>
            <person name="Zuk O."/>
            <person name="Lin M.F."/>
            <person name="Parker B.J."/>
            <person name="Washietl S."/>
            <person name="Kheradpour P."/>
            <person name="Ernst J."/>
            <person name="Jordan G."/>
            <person name="Mauceli E."/>
            <person name="Ward L.D."/>
            <person name="Lowe C.B."/>
            <person name="Holloway A.K."/>
            <person name="Clamp M."/>
            <person name="Gnerre S."/>
            <person name="Alfoldi J."/>
            <person name="Beal K."/>
            <person name="Chang J."/>
            <person name="Clawson H."/>
            <person name="Cuff J."/>
            <person name="Di Palma F."/>
            <person name="Fitzgerald S."/>
            <person name="Flicek P."/>
            <person name="Guttman M."/>
            <person name="Hubisz M.J."/>
            <person name="Jaffe D.B."/>
            <person name="Jungreis I."/>
            <person name="Kent W.J."/>
            <person name="Kostka D."/>
            <person name="Lara M."/>
            <person name="Martins A.L."/>
            <person name="Massingham T."/>
            <person name="Moltke I."/>
            <person name="Raney B.J."/>
            <person name="Rasmussen M.D."/>
            <person name="Robinson J."/>
            <person name="Stark A."/>
            <person name="Vilella A.J."/>
            <person name="Wen J."/>
            <person name="Xie X."/>
            <person name="Zody M.C."/>
            <person name="Baldwin J."/>
            <person name="Bloom T."/>
            <person name="Chin C.W."/>
            <person name="Heiman D."/>
            <person name="Nicol R."/>
            <person name="Nusbaum C."/>
            <person name="Young S."/>
            <person name="Wilkinson J."/>
            <person name="Worley K.C."/>
            <person name="Kovar C.L."/>
            <person name="Muzny D.M."/>
            <person name="Gibbs R.A."/>
            <person name="Cree A."/>
            <person name="Dihn H.H."/>
            <person name="Fowler G."/>
            <person name="Jhangiani S."/>
            <person name="Joshi V."/>
            <person name="Lee S."/>
            <person name="Lewis L.R."/>
            <person name="Nazareth L.V."/>
            <person name="Okwuonu G."/>
            <person name="Santibanez J."/>
            <person name="Warren W.C."/>
            <person name="Mardis E.R."/>
            <person name="Weinstock G.M."/>
            <person name="Wilson R.K."/>
            <person name="Delehaunty K."/>
            <person name="Dooling D."/>
            <person name="Fronik C."/>
            <person name="Fulton L."/>
            <person name="Fulton B."/>
            <person name="Graves T."/>
            <person name="Minx P."/>
            <person name="Sodergren E."/>
            <person name="Birney E."/>
            <person name="Margulies E.H."/>
            <person name="Herrero J."/>
            <person name="Green E.D."/>
            <person name="Haussler D."/>
            <person name="Siepel A."/>
            <person name="Goldman N."/>
            <person name="Pollard K.S."/>
            <person name="Pedersen J.S."/>
            <person name="Lander E.S."/>
            <person name="Kellis M."/>
        </authorList>
    </citation>
    <scope>NUCLEOTIDE SEQUENCE [LARGE SCALE GENOMIC DNA]</scope>
    <source>
        <strain evidence="5">2N</strain>
    </source>
</reference>
<name>H0VVU4_CAVPO</name>
<evidence type="ECO:0000313" key="5">
    <source>
        <dbReference type="Proteomes" id="UP000005447"/>
    </source>
</evidence>
<dbReference type="FunCoup" id="H0VVU4">
    <property type="interactions" value="628"/>
</dbReference>
<evidence type="ECO:0000259" key="3">
    <source>
        <dbReference type="PROSITE" id="PS50838"/>
    </source>
</evidence>
<dbReference type="InParanoid" id="H0VVU4"/>
<dbReference type="Proteomes" id="UP000005447">
    <property type="component" value="Unassembled WGS sequence"/>
</dbReference>
<evidence type="ECO:0000256" key="2">
    <source>
        <dbReference type="SAM" id="MobiDB-lite"/>
    </source>
</evidence>
<proteinExistence type="predicted"/>
<dbReference type="InterPro" id="IPR037445">
    <property type="entry name" value="MAGE"/>
</dbReference>
<reference evidence="4" key="3">
    <citation type="submission" date="2025-09" db="UniProtKB">
        <authorList>
            <consortium name="Ensembl"/>
        </authorList>
    </citation>
    <scope>IDENTIFICATION</scope>
    <source>
        <strain evidence="4">2N</strain>
    </source>
</reference>
<protein>
    <submittedName>
        <fullName evidence="4">MAGE family member B10</fullName>
    </submittedName>
</protein>
<dbReference type="GO" id="GO:0005634">
    <property type="term" value="C:nucleus"/>
    <property type="evidence" value="ECO:0007669"/>
    <property type="project" value="TreeGrafter"/>
</dbReference>
<dbReference type="PANTHER" id="PTHR11736">
    <property type="entry name" value="MELANOMA-ASSOCIATED ANTIGEN MAGE ANTIGEN"/>
    <property type="match status" value="1"/>
</dbReference>
<dbReference type="OMA" id="RPRCTQD"/>
<keyword evidence="1" id="KW-0825">Tumor antigen</keyword>
<dbReference type="InterPro" id="IPR002190">
    <property type="entry name" value="MHD_dom"/>
</dbReference>
<feature type="region of interest" description="Disordered" evidence="2">
    <location>
        <begin position="1"/>
        <end position="44"/>
    </location>
</feature>
<dbReference type="InterPro" id="IPR041899">
    <property type="entry name" value="MAGE_WH2"/>
</dbReference>
<evidence type="ECO:0000256" key="1">
    <source>
        <dbReference type="ARBA" id="ARBA00084104"/>
    </source>
</evidence>
<dbReference type="PROSITE" id="PS50838">
    <property type="entry name" value="MAGE"/>
    <property type="match status" value="1"/>
</dbReference>
<dbReference type="Ensembl" id="ENSCPOT00000021981.2">
    <property type="protein sequence ID" value="ENSCPOP00000014821.2"/>
    <property type="gene ID" value="ENSCPOG00000024711.2"/>
</dbReference>
<dbReference type="Bgee" id="ENSCPOG00000024711">
    <property type="expression patterns" value="Expressed in testis"/>
</dbReference>
<dbReference type="PANTHER" id="PTHR11736:SF36">
    <property type="entry name" value="MELANOMA-ASSOCIATED ANTIGEN B10"/>
    <property type="match status" value="1"/>
</dbReference>
<keyword evidence="5" id="KW-1185">Reference proteome</keyword>
<dbReference type="EMBL" id="AAKN02047640">
    <property type="status" value="NOT_ANNOTATED_CDS"/>
    <property type="molecule type" value="Genomic_DNA"/>
</dbReference>
<gene>
    <name evidence="4" type="primary">LOC100728673</name>
    <name evidence="4" type="synonym">MAGEB10</name>
</gene>
<feature type="domain" description="MAGE" evidence="3">
    <location>
        <begin position="64"/>
        <end position="263"/>
    </location>
</feature>